<accession>A0A507EB81</accession>
<dbReference type="STRING" id="109895.A0A507EB81"/>
<protein>
    <submittedName>
        <fullName evidence="1">Uncharacterized protein</fullName>
    </submittedName>
</protein>
<name>A0A507EB81_9FUNG</name>
<dbReference type="Proteomes" id="UP000318582">
    <property type="component" value="Unassembled WGS sequence"/>
</dbReference>
<dbReference type="PANTHER" id="PTHR23082">
    <property type="entry name" value="TRANSCRIPTION INITIATION FACTOR IIIC TFIIIC , POLYPEPTIDE 3-RELATED"/>
    <property type="match status" value="1"/>
</dbReference>
<dbReference type="AlphaFoldDB" id="A0A507EB81"/>
<dbReference type="GO" id="GO:0000127">
    <property type="term" value="C:transcription factor TFIIIC complex"/>
    <property type="evidence" value="ECO:0007669"/>
    <property type="project" value="TreeGrafter"/>
</dbReference>
<comment type="caution">
    <text evidence="1">The sequence shown here is derived from an EMBL/GenBank/DDBJ whole genome shotgun (WGS) entry which is preliminary data.</text>
</comment>
<dbReference type="GO" id="GO:0006383">
    <property type="term" value="P:transcription by RNA polymerase III"/>
    <property type="evidence" value="ECO:0007669"/>
    <property type="project" value="InterPro"/>
</dbReference>
<dbReference type="Gene3D" id="1.25.40.10">
    <property type="entry name" value="Tetratricopeptide repeat domain"/>
    <property type="match status" value="1"/>
</dbReference>
<organism evidence="1 2">
    <name type="scientific">Powellomyces hirtus</name>
    <dbReference type="NCBI Taxonomy" id="109895"/>
    <lineage>
        <taxon>Eukaryota</taxon>
        <taxon>Fungi</taxon>
        <taxon>Fungi incertae sedis</taxon>
        <taxon>Chytridiomycota</taxon>
        <taxon>Chytridiomycota incertae sedis</taxon>
        <taxon>Chytridiomycetes</taxon>
        <taxon>Spizellomycetales</taxon>
        <taxon>Powellomycetaceae</taxon>
        <taxon>Powellomyces</taxon>
    </lineage>
</organism>
<sequence length="447" mass="50855">MRDTLSVYSESRFETDEHRGAAHLADAVPGTSIPRGSDAGPSFIREKESSAAIRDKATEEAAEANRRKQAIAAYDKVMALYPRIHDQIARADFLRTTRKLLQRFQTTRAFYPQDRAKLFTGLNPRHRTVSTERDTDHIGQRDVLQPRTDRPPAHVTEFQGLSFDQWYDVFVKYAYVAVMDGKEEDAQETLKSAFDANVYYHDENRKVKLRLHMICVALYGGNIPRVTELCRWFCAYKPFTNDVYRLYSAMHAGGSEAVVCYAMNSSVKYFMRQIRLMEKSIKANPHAAEYKNPLLLTTYGHILQAGRSYLGAIAFYVKAYSICPADPLINFSLGLAQIQRGMQRKSDNRHLHLMQGFTCMMRYYELRGGNMEASYNVARAFHHVGLNHLAIPYYEKVLNASDKGEQAAEEDESQNLKGEAAYNLALIYVANGSLGLSDILLRKYCTV</sequence>
<reference evidence="1 2" key="1">
    <citation type="journal article" date="2019" name="Sci. Rep.">
        <title>Comparative genomics of chytrid fungi reveal insights into the obligate biotrophic and pathogenic lifestyle of Synchytrium endobioticum.</title>
        <authorList>
            <person name="van de Vossenberg B.T.L.H."/>
            <person name="Warris S."/>
            <person name="Nguyen H.D.T."/>
            <person name="van Gent-Pelzer M.P.E."/>
            <person name="Joly D.L."/>
            <person name="van de Geest H.C."/>
            <person name="Bonants P.J.M."/>
            <person name="Smith D.S."/>
            <person name="Levesque C.A."/>
            <person name="van der Lee T.A.J."/>
        </authorList>
    </citation>
    <scope>NUCLEOTIDE SEQUENCE [LARGE SCALE GENOMIC DNA]</scope>
    <source>
        <strain evidence="1 2">CBS 809.83</strain>
    </source>
</reference>
<dbReference type="InterPro" id="IPR011990">
    <property type="entry name" value="TPR-like_helical_dom_sf"/>
</dbReference>
<proteinExistence type="predicted"/>
<dbReference type="SUPFAM" id="SSF48452">
    <property type="entry name" value="TPR-like"/>
    <property type="match status" value="1"/>
</dbReference>
<dbReference type="EMBL" id="QEAQ01000010">
    <property type="protein sequence ID" value="TPX61102.1"/>
    <property type="molecule type" value="Genomic_DNA"/>
</dbReference>
<keyword evidence="2" id="KW-1185">Reference proteome</keyword>
<evidence type="ECO:0000313" key="2">
    <source>
        <dbReference type="Proteomes" id="UP000318582"/>
    </source>
</evidence>
<evidence type="ECO:0000313" key="1">
    <source>
        <dbReference type="EMBL" id="TPX61102.1"/>
    </source>
</evidence>
<gene>
    <name evidence="1" type="ORF">PhCBS80983_g01389</name>
</gene>
<dbReference type="PANTHER" id="PTHR23082:SF0">
    <property type="entry name" value="GENERAL TRANSCRIPTION FACTOR 3C POLYPEPTIDE 3"/>
    <property type="match status" value="1"/>
</dbReference>
<dbReference type="InterPro" id="IPR039340">
    <property type="entry name" value="Tfc4/TFIIIC-102/Sfc4"/>
</dbReference>